<proteinExistence type="predicted"/>
<gene>
    <name evidence="2" type="ORF">BLNAU_20989</name>
</gene>
<evidence type="ECO:0000256" key="1">
    <source>
        <dbReference type="SAM" id="MobiDB-lite"/>
    </source>
</evidence>
<keyword evidence="3" id="KW-1185">Reference proteome</keyword>
<dbReference type="Proteomes" id="UP001281761">
    <property type="component" value="Unassembled WGS sequence"/>
</dbReference>
<feature type="region of interest" description="Disordered" evidence="1">
    <location>
        <begin position="1"/>
        <end position="32"/>
    </location>
</feature>
<name>A0ABQ9WX60_9EUKA</name>
<feature type="compositionally biased region" description="Basic residues" evidence="1">
    <location>
        <begin position="13"/>
        <end position="23"/>
    </location>
</feature>
<sequence length="268" mass="29898">MLVLARSPARRSISNRHSLKARQRQQTVSNHKNASLNYLSATSMGDNNAQANVILQQIEEKQKHKKMDNDFVTASRLERDLKKAFNTGFVRTANHNAGENILYKTNNHPFYDLNLGLDSDQLVRETPEPLVPRQSEPLFLLNSGQSEVVMNPKLRPQLSDTMKLIKLQYKPNATTTIEQKEVRTPLNPNELSLISVGTRNISNDIPANVLAILVINHPKLALSSSVSQVILPGAMAGFDIIFSSDIALTFTGQLLAKTSHPRPFLQDQ</sequence>
<reference evidence="2 3" key="1">
    <citation type="journal article" date="2022" name="bioRxiv">
        <title>Genomics of Preaxostyla Flagellates Illuminates Evolutionary Transitions and the Path Towards Mitochondrial Loss.</title>
        <authorList>
            <person name="Novak L.V.F."/>
            <person name="Treitli S.C."/>
            <person name="Pyrih J."/>
            <person name="Halakuc P."/>
            <person name="Pipaliya S.V."/>
            <person name="Vacek V."/>
            <person name="Brzon O."/>
            <person name="Soukal P."/>
            <person name="Eme L."/>
            <person name="Dacks J.B."/>
            <person name="Karnkowska A."/>
            <person name="Elias M."/>
            <person name="Hampl V."/>
        </authorList>
    </citation>
    <scope>NUCLEOTIDE SEQUENCE [LARGE SCALE GENOMIC DNA]</scope>
    <source>
        <strain evidence="2">NAU3</strain>
        <tissue evidence="2">Gut</tissue>
    </source>
</reference>
<organism evidence="2 3">
    <name type="scientific">Blattamonas nauphoetae</name>
    <dbReference type="NCBI Taxonomy" id="2049346"/>
    <lineage>
        <taxon>Eukaryota</taxon>
        <taxon>Metamonada</taxon>
        <taxon>Preaxostyla</taxon>
        <taxon>Oxymonadida</taxon>
        <taxon>Blattamonas</taxon>
    </lineage>
</organism>
<protein>
    <submittedName>
        <fullName evidence="2">Uncharacterized protein</fullName>
    </submittedName>
</protein>
<accession>A0ABQ9WX60</accession>
<evidence type="ECO:0000313" key="3">
    <source>
        <dbReference type="Proteomes" id="UP001281761"/>
    </source>
</evidence>
<comment type="caution">
    <text evidence="2">The sequence shown here is derived from an EMBL/GenBank/DDBJ whole genome shotgun (WGS) entry which is preliminary data.</text>
</comment>
<evidence type="ECO:0000313" key="2">
    <source>
        <dbReference type="EMBL" id="KAK2944105.1"/>
    </source>
</evidence>
<dbReference type="EMBL" id="JARBJD010000314">
    <property type="protein sequence ID" value="KAK2944105.1"/>
    <property type="molecule type" value="Genomic_DNA"/>
</dbReference>